<dbReference type="PANTHER" id="PTHR30417:SF4">
    <property type="entry name" value="1,6-ANHYDRO-N-ACETYLMURAMYL-L-ALANINE AMIDASE AMPD"/>
    <property type="match status" value="1"/>
</dbReference>
<keyword evidence="9" id="KW-0862">Zinc</keyword>
<sequence>MTAKQPDPAFPATPAVSVWQAGWLAGARRCPSPNIGARPAGVAINLVVIHSISLPPGQYGGDEVQRLFTNTLDWDAHPWFSQIRGLQVSAHFYIRRTGELWQFAPVQARAWHAGASSYEGRTNCNDYSIGIELEGLEGGLFEDAQYATLAALCRALATACPIRAVAGHEHIAPGRKHDPGSGFDWPRLRRALQDLHWRFPCTDAPPKP</sequence>
<evidence type="ECO:0000256" key="7">
    <source>
        <dbReference type="ARBA" id="ARBA00022723"/>
    </source>
</evidence>
<evidence type="ECO:0000256" key="1">
    <source>
        <dbReference type="ARBA" id="ARBA00001561"/>
    </source>
</evidence>
<dbReference type="GO" id="GO:0046872">
    <property type="term" value="F:metal ion binding"/>
    <property type="evidence" value="ECO:0007669"/>
    <property type="project" value="UniProtKB-KW"/>
</dbReference>
<proteinExistence type="inferred from homology"/>
<keyword evidence="15" id="KW-1185">Reference proteome</keyword>
<dbReference type="NCBIfam" id="NF008758">
    <property type="entry name" value="PRK11789.1"/>
    <property type="match status" value="1"/>
</dbReference>
<dbReference type="Gene3D" id="3.40.80.10">
    <property type="entry name" value="Peptidoglycan recognition protein-like"/>
    <property type="match status" value="1"/>
</dbReference>
<evidence type="ECO:0000256" key="5">
    <source>
        <dbReference type="ARBA" id="ARBA00011901"/>
    </source>
</evidence>
<evidence type="ECO:0000256" key="3">
    <source>
        <dbReference type="ARBA" id="ARBA00004496"/>
    </source>
</evidence>
<organism evidence="14 15">
    <name type="scientific">Ottowia cancrivicina</name>
    <dbReference type="NCBI Taxonomy" id="3040346"/>
    <lineage>
        <taxon>Bacteria</taxon>
        <taxon>Pseudomonadati</taxon>
        <taxon>Pseudomonadota</taxon>
        <taxon>Betaproteobacteria</taxon>
        <taxon>Burkholderiales</taxon>
        <taxon>Comamonadaceae</taxon>
        <taxon>Ottowia</taxon>
    </lineage>
</organism>
<evidence type="ECO:0000259" key="13">
    <source>
        <dbReference type="SMART" id="SM00644"/>
    </source>
</evidence>
<evidence type="ECO:0000256" key="12">
    <source>
        <dbReference type="ARBA" id="ARBA00042615"/>
    </source>
</evidence>
<dbReference type="GO" id="GO:0009253">
    <property type="term" value="P:peptidoglycan catabolic process"/>
    <property type="evidence" value="ECO:0007669"/>
    <property type="project" value="InterPro"/>
</dbReference>
<evidence type="ECO:0000256" key="2">
    <source>
        <dbReference type="ARBA" id="ARBA00001947"/>
    </source>
</evidence>
<dbReference type="RefSeq" id="WP_279523520.1">
    <property type="nucleotide sequence ID" value="NZ_JARVII010000002.1"/>
</dbReference>
<keyword evidence="7" id="KW-0479">Metal-binding</keyword>
<evidence type="ECO:0000256" key="6">
    <source>
        <dbReference type="ARBA" id="ARBA00022490"/>
    </source>
</evidence>
<accession>A0AAW6RFS0</accession>
<reference evidence="14 15" key="1">
    <citation type="submission" date="2023-04" db="EMBL/GenBank/DDBJ databases">
        <title>Ottowia paracancer sp. nov., isolated from human stomach.</title>
        <authorList>
            <person name="Song Y."/>
        </authorList>
    </citation>
    <scope>NUCLEOTIDE SEQUENCE [LARGE SCALE GENOMIC DNA]</scope>
    <source>
        <strain evidence="14 15">10c7w1</strain>
    </source>
</reference>
<evidence type="ECO:0000256" key="4">
    <source>
        <dbReference type="ARBA" id="ARBA00007553"/>
    </source>
</evidence>
<dbReference type="InterPro" id="IPR036505">
    <property type="entry name" value="Amidase/PGRP_sf"/>
</dbReference>
<dbReference type="InterPro" id="IPR051206">
    <property type="entry name" value="NAMLAA_amidase_2"/>
</dbReference>
<dbReference type="InterPro" id="IPR002502">
    <property type="entry name" value="Amidase_domain"/>
</dbReference>
<dbReference type="GO" id="GO:0071555">
    <property type="term" value="P:cell wall organization"/>
    <property type="evidence" value="ECO:0007669"/>
    <property type="project" value="UniProtKB-KW"/>
</dbReference>
<evidence type="ECO:0000256" key="11">
    <source>
        <dbReference type="ARBA" id="ARBA00039257"/>
    </source>
</evidence>
<dbReference type="GO" id="GO:0008745">
    <property type="term" value="F:N-acetylmuramoyl-L-alanine amidase activity"/>
    <property type="evidence" value="ECO:0007669"/>
    <property type="project" value="UniProtKB-EC"/>
</dbReference>
<protein>
    <recommendedName>
        <fullName evidence="11">1,6-anhydro-N-acetylmuramyl-L-alanine amidase AmpD</fullName>
        <ecNumber evidence="5">3.5.1.28</ecNumber>
    </recommendedName>
    <alternativeName>
        <fullName evidence="12">N-acetylmuramoyl-L-alanine amidase</fullName>
    </alternativeName>
</protein>
<keyword evidence="8 14" id="KW-0378">Hydrolase</keyword>
<comment type="subcellular location">
    <subcellularLocation>
        <location evidence="3">Cytoplasm</location>
    </subcellularLocation>
</comment>
<dbReference type="AlphaFoldDB" id="A0AAW6RFS0"/>
<comment type="catalytic activity">
    <reaction evidence="1">
        <text>Hydrolyzes the link between N-acetylmuramoyl residues and L-amino acid residues in certain cell-wall glycopeptides.</text>
        <dbReference type="EC" id="3.5.1.28"/>
    </reaction>
</comment>
<keyword evidence="10" id="KW-0961">Cell wall biogenesis/degradation</keyword>
<evidence type="ECO:0000256" key="9">
    <source>
        <dbReference type="ARBA" id="ARBA00022833"/>
    </source>
</evidence>
<name>A0AAW6RFS0_9BURK</name>
<gene>
    <name evidence="14" type="primary">ampD</name>
    <name evidence="14" type="ORF">QB898_01500</name>
</gene>
<evidence type="ECO:0000313" key="14">
    <source>
        <dbReference type="EMBL" id="MDG9698405.1"/>
    </source>
</evidence>
<dbReference type="EC" id="3.5.1.28" evidence="5"/>
<dbReference type="EMBL" id="JARVII010000002">
    <property type="protein sequence ID" value="MDG9698405.1"/>
    <property type="molecule type" value="Genomic_DNA"/>
</dbReference>
<dbReference type="Proteomes" id="UP001237156">
    <property type="component" value="Unassembled WGS sequence"/>
</dbReference>
<dbReference type="CDD" id="cd06583">
    <property type="entry name" value="PGRP"/>
    <property type="match status" value="1"/>
</dbReference>
<keyword evidence="6" id="KW-0963">Cytoplasm</keyword>
<dbReference type="SMART" id="SM00644">
    <property type="entry name" value="Ami_2"/>
    <property type="match status" value="1"/>
</dbReference>
<evidence type="ECO:0000256" key="10">
    <source>
        <dbReference type="ARBA" id="ARBA00023316"/>
    </source>
</evidence>
<comment type="similarity">
    <text evidence="4">Belongs to the N-acetylmuramoyl-L-alanine amidase 2 family.</text>
</comment>
<dbReference type="GO" id="GO:0005737">
    <property type="term" value="C:cytoplasm"/>
    <property type="evidence" value="ECO:0007669"/>
    <property type="project" value="UniProtKB-SubCell"/>
</dbReference>
<comment type="cofactor">
    <cofactor evidence="2">
        <name>Zn(2+)</name>
        <dbReference type="ChEBI" id="CHEBI:29105"/>
    </cofactor>
</comment>
<comment type="caution">
    <text evidence="14">The sequence shown here is derived from an EMBL/GenBank/DDBJ whole genome shotgun (WGS) entry which is preliminary data.</text>
</comment>
<dbReference type="SUPFAM" id="SSF55846">
    <property type="entry name" value="N-acetylmuramoyl-L-alanine amidase-like"/>
    <property type="match status" value="1"/>
</dbReference>
<feature type="domain" description="N-acetylmuramoyl-L-alanine amidase" evidence="13">
    <location>
        <begin position="32"/>
        <end position="180"/>
    </location>
</feature>
<dbReference type="GO" id="GO:0009254">
    <property type="term" value="P:peptidoglycan turnover"/>
    <property type="evidence" value="ECO:0007669"/>
    <property type="project" value="TreeGrafter"/>
</dbReference>
<evidence type="ECO:0000256" key="8">
    <source>
        <dbReference type="ARBA" id="ARBA00022801"/>
    </source>
</evidence>
<dbReference type="PANTHER" id="PTHR30417">
    <property type="entry name" value="N-ACETYLMURAMOYL-L-ALANINE AMIDASE AMID"/>
    <property type="match status" value="1"/>
</dbReference>
<dbReference type="Pfam" id="PF01510">
    <property type="entry name" value="Amidase_2"/>
    <property type="match status" value="1"/>
</dbReference>
<evidence type="ECO:0000313" key="15">
    <source>
        <dbReference type="Proteomes" id="UP001237156"/>
    </source>
</evidence>